<name>A0A1F7F035_UNCRA</name>
<accession>A0A1F7F035</accession>
<dbReference type="NCBIfam" id="NF038032">
    <property type="entry name" value="CehA_McbA_metalo"/>
    <property type="match status" value="1"/>
</dbReference>
<dbReference type="InterPro" id="IPR016195">
    <property type="entry name" value="Pol/histidinol_Pase-like"/>
</dbReference>
<comment type="caution">
    <text evidence="1">The sequence shown here is derived from an EMBL/GenBank/DDBJ whole genome shotgun (WGS) entry which is preliminary data.</text>
</comment>
<evidence type="ECO:0008006" key="3">
    <source>
        <dbReference type="Google" id="ProtNLM"/>
    </source>
</evidence>
<dbReference type="AlphaFoldDB" id="A0A1F7F035"/>
<dbReference type="SUPFAM" id="SSF89550">
    <property type="entry name" value="PHP domain-like"/>
    <property type="match status" value="1"/>
</dbReference>
<sequence length="525" mass="58966">MMWRLFPLYRRSYVETHFRFRFGFSLLFRKAPEILFDVPFRINPAQEIPVAMLIKDADRYPVELRHITATISLAEKNRTFLHNLFPSHTDIRTPLWHQVFTLPLPKNYSGKIHLNFKVEYTIHGKPSFFMNDNLPFGSHIGYTVLVSRTKLPTLPGFASGDMHMHSRYTNDEVEYGAPLAVVPPLARAQGLSFACVLDHSYDLDGRNPFNNSTETFAAMRDEAISRSDSSFVLLPGEEVSARNRKNKTVHAGVVNHGTFFPGYRDSGRNFCGKNQDSTVELLSQQAGTNPNALVFAAHPRPGWLFLEKTLLNRGNWEQEDITDNIAAIQFWNGTIDAAFFKGKKMWLSLLSAGKKVVIIGGNDAHGDFNRTRRIGFPFLFIREDNKNRFGFVRTVVACNQLSRESIVDAVKAGRAMVTNGPFVSIQIDAGVQHAAMGGIVTGKDIRMTVHALSTEEFGALCSLTLFHGEIGHGEKMIFSGKPQGLSENLAQEMAIERPGWIRAEVSSRLGKDVFFGMTNPIWINP</sequence>
<proteinExistence type="predicted"/>
<dbReference type="Proteomes" id="UP000179243">
    <property type="component" value="Unassembled WGS sequence"/>
</dbReference>
<evidence type="ECO:0000313" key="1">
    <source>
        <dbReference type="EMBL" id="OGJ99987.1"/>
    </source>
</evidence>
<organism evidence="1 2">
    <name type="scientific">Candidatus Raymondbacteria bacterium RIFOXYD12_FULL_49_13</name>
    <dbReference type="NCBI Taxonomy" id="1817890"/>
    <lineage>
        <taxon>Bacteria</taxon>
        <taxon>Raymondiibacteriota</taxon>
    </lineage>
</organism>
<gene>
    <name evidence="1" type="ORF">A2519_13515</name>
</gene>
<dbReference type="Gene3D" id="3.20.20.140">
    <property type="entry name" value="Metal-dependent hydrolases"/>
    <property type="match status" value="1"/>
</dbReference>
<reference evidence="1 2" key="1">
    <citation type="journal article" date="2016" name="Nat. Commun.">
        <title>Thousands of microbial genomes shed light on interconnected biogeochemical processes in an aquifer system.</title>
        <authorList>
            <person name="Anantharaman K."/>
            <person name="Brown C.T."/>
            <person name="Hug L.A."/>
            <person name="Sharon I."/>
            <person name="Castelle C.J."/>
            <person name="Probst A.J."/>
            <person name="Thomas B.C."/>
            <person name="Singh A."/>
            <person name="Wilkins M.J."/>
            <person name="Karaoz U."/>
            <person name="Brodie E.L."/>
            <person name="Williams K.H."/>
            <person name="Hubbard S.S."/>
            <person name="Banfield J.F."/>
        </authorList>
    </citation>
    <scope>NUCLEOTIDE SEQUENCE [LARGE SCALE GENOMIC DNA]</scope>
</reference>
<protein>
    <recommendedName>
        <fullName evidence="3">Polymerase/histidinol phosphatase N-terminal domain-containing protein</fullName>
    </recommendedName>
</protein>
<dbReference type="EMBL" id="MFYX01000156">
    <property type="protein sequence ID" value="OGJ99987.1"/>
    <property type="molecule type" value="Genomic_DNA"/>
</dbReference>
<evidence type="ECO:0000313" key="2">
    <source>
        <dbReference type="Proteomes" id="UP000179243"/>
    </source>
</evidence>